<dbReference type="Proteomes" id="UP001199816">
    <property type="component" value="Unassembled WGS sequence"/>
</dbReference>
<proteinExistence type="predicted"/>
<reference evidence="1 2" key="1">
    <citation type="submission" date="2021-11" db="EMBL/GenBank/DDBJ databases">
        <title>Genomic of Niabella pedocola.</title>
        <authorList>
            <person name="Wu T."/>
        </authorList>
    </citation>
    <scope>NUCLEOTIDE SEQUENCE [LARGE SCALE GENOMIC DNA]</scope>
    <source>
        <strain evidence="1 2">JCM 31011</strain>
    </source>
</reference>
<organism evidence="1 2">
    <name type="scientific">Niabella pedocola</name>
    <dbReference type="NCBI Taxonomy" id="1752077"/>
    <lineage>
        <taxon>Bacteria</taxon>
        <taxon>Pseudomonadati</taxon>
        <taxon>Bacteroidota</taxon>
        <taxon>Chitinophagia</taxon>
        <taxon>Chitinophagales</taxon>
        <taxon>Chitinophagaceae</taxon>
        <taxon>Niabella</taxon>
    </lineage>
</organism>
<protein>
    <submittedName>
        <fullName evidence="1">Alkaline phosphatase family protein</fullName>
    </submittedName>
</protein>
<dbReference type="Gene3D" id="3.40.720.10">
    <property type="entry name" value="Alkaline Phosphatase, subunit A"/>
    <property type="match status" value="1"/>
</dbReference>
<gene>
    <name evidence="1" type="ORF">LQ567_05700</name>
</gene>
<name>A0ABS8PMC1_9BACT</name>
<dbReference type="EMBL" id="JAJNEC010000004">
    <property type="protein sequence ID" value="MCD2422248.1"/>
    <property type="molecule type" value="Genomic_DNA"/>
</dbReference>
<accession>A0ABS8PMC1</accession>
<keyword evidence="2" id="KW-1185">Reference proteome</keyword>
<dbReference type="InterPro" id="IPR017850">
    <property type="entry name" value="Alkaline_phosphatase_core_sf"/>
</dbReference>
<evidence type="ECO:0000313" key="2">
    <source>
        <dbReference type="Proteomes" id="UP001199816"/>
    </source>
</evidence>
<evidence type="ECO:0000313" key="1">
    <source>
        <dbReference type="EMBL" id="MCD2422248.1"/>
    </source>
</evidence>
<dbReference type="InterPro" id="IPR002591">
    <property type="entry name" value="Phosphodiest/P_Trfase"/>
</dbReference>
<dbReference type="Pfam" id="PF01663">
    <property type="entry name" value="Phosphodiest"/>
    <property type="match status" value="1"/>
</dbReference>
<dbReference type="RefSeq" id="WP_231003151.1">
    <property type="nucleotide sequence ID" value="NZ_JAJNEC010000004.1"/>
</dbReference>
<dbReference type="SUPFAM" id="SSF53649">
    <property type="entry name" value="Alkaline phosphatase-like"/>
    <property type="match status" value="1"/>
</dbReference>
<comment type="caution">
    <text evidence="1">The sequence shown here is derived from an EMBL/GenBank/DDBJ whole genome shotgun (WGS) entry which is preliminary data.</text>
</comment>
<dbReference type="PROSITE" id="PS51257">
    <property type="entry name" value="PROKAR_LIPOPROTEIN"/>
    <property type="match status" value="1"/>
</dbReference>
<sequence length="331" mass="36498">MMRKKLYGIATGALIGTVLLAGCKKFADPGVQIEEYKADTTVRSVSNQRKMLLINIDGLAADVLQALKPAAIQSLLQNGKYSFSTVTNLPVNNTAALGSMFTGNFETRLWDSTFYAVPVDSTNTIPVPLNMTTFRYIHDVIPSKKLAAVANWPNLVKTLLADGDKKVVTSSDAETKTNVEQVLRSENMDVVFARFSSVQQAGSVYGYKAGAEYEAAIRTVDTYIGDIMNALKSRATYNDEKWLTVITTTQVSDTLLTTKNWPNSPLKIPGFIIAHNKGFTSQDITKLNPAILAKNEDVAAMMLYWLQVPKPNTMTNGSSWLDRFELEFLTK</sequence>